<dbReference type="Gramene" id="RZC73255">
    <property type="protein sequence ID" value="RZC73255"/>
    <property type="gene ID" value="C5167_048737"/>
</dbReference>
<proteinExistence type="predicted"/>
<organism evidence="1 2">
    <name type="scientific">Papaver somniferum</name>
    <name type="common">Opium poppy</name>
    <dbReference type="NCBI Taxonomy" id="3469"/>
    <lineage>
        <taxon>Eukaryota</taxon>
        <taxon>Viridiplantae</taxon>
        <taxon>Streptophyta</taxon>
        <taxon>Embryophyta</taxon>
        <taxon>Tracheophyta</taxon>
        <taxon>Spermatophyta</taxon>
        <taxon>Magnoliopsida</taxon>
        <taxon>Ranunculales</taxon>
        <taxon>Papaveraceae</taxon>
        <taxon>Papaveroideae</taxon>
        <taxon>Papaver</taxon>
    </lineage>
</organism>
<accession>A0A4Y7KMZ6</accession>
<protein>
    <submittedName>
        <fullName evidence="1">Uncharacterized protein</fullName>
    </submittedName>
</protein>
<dbReference type="AlphaFoldDB" id="A0A4Y7KMZ6"/>
<name>A0A4Y7KMZ6_PAPSO</name>
<keyword evidence="2" id="KW-1185">Reference proteome</keyword>
<sequence>MKTMLKLDLAGDLELHSMAILVFVQMLNPVAKTMVQQSR</sequence>
<dbReference type="EMBL" id="CM010722">
    <property type="protein sequence ID" value="RZC73255.1"/>
    <property type="molecule type" value="Genomic_DNA"/>
</dbReference>
<dbReference type="Proteomes" id="UP000316621">
    <property type="component" value="Chromosome 8"/>
</dbReference>
<gene>
    <name evidence="1" type="ORF">C5167_048737</name>
</gene>
<evidence type="ECO:0000313" key="2">
    <source>
        <dbReference type="Proteomes" id="UP000316621"/>
    </source>
</evidence>
<evidence type="ECO:0000313" key="1">
    <source>
        <dbReference type="EMBL" id="RZC73255.1"/>
    </source>
</evidence>
<reference evidence="1 2" key="1">
    <citation type="journal article" date="2018" name="Science">
        <title>The opium poppy genome and morphinan production.</title>
        <authorList>
            <person name="Guo L."/>
            <person name="Winzer T."/>
            <person name="Yang X."/>
            <person name="Li Y."/>
            <person name="Ning Z."/>
            <person name="He Z."/>
            <person name="Teodor R."/>
            <person name="Lu Y."/>
            <person name="Bowser T.A."/>
            <person name="Graham I.A."/>
            <person name="Ye K."/>
        </authorList>
    </citation>
    <scope>NUCLEOTIDE SEQUENCE [LARGE SCALE GENOMIC DNA]</scope>
    <source>
        <strain evidence="2">cv. HN1</strain>
        <tissue evidence="1">Leaves</tissue>
    </source>
</reference>